<proteinExistence type="predicted"/>
<keyword evidence="1" id="KW-0732">Signal</keyword>
<protein>
    <submittedName>
        <fullName evidence="3">ABC transporter substrate-binding protein</fullName>
    </submittedName>
</protein>
<comment type="caution">
    <text evidence="3">The sequence shown here is derived from an EMBL/GenBank/DDBJ whole genome shotgun (WGS) entry which is preliminary data.</text>
</comment>
<feature type="domain" description="Fe/B12 periplasmic-binding" evidence="2">
    <location>
        <begin position="34"/>
        <end position="290"/>
    </location>
</feature>
<dbReference type="EMBL" id="LBIA02000001">
    <property type="protein sequence ID" value="TKT71575.1"/>
    <property type="molecule type" value="Genomic_DNA"/>
</dbReference>
<dbReference type="RefSeq" id="WP_046827863.1">
    <property type="nucleotide sequence ID" value="NZ_LBIA02000001.1"/>
</dbReference>
<dbReference type="AlphaFoldDB" id="A0A4U6BQ00"/>
<gene>
    <name evidence="3" type="ORF">YH63_009185</name>
</gene>
<dbReference type="InterPro" id="IPR002491">
    <property type="entry name" value="ABC_transptr_periplasmic_BD"/>
</dbReference>
<dbReference type="Proteomes" id="UP000034832">
    <property type="component" value="Unassembled WGS sequence"/>
</dbReference>
<keyword evidence="4" id="KW-1185">Reference proteome</keyword>
<name>A0A4U6BQ00_9BRAD</name>
<dbReference type="PANTHER" id="PTHR30535:SF4">
    <property type="entry name" value="HEMIN-BINDING PERIPLASMIC PROTEIN HMUT"/>
    <property type="match status" value="1"/>
</dbReference>
<evidence type="ECO:0000313" key="4">
    <source>
        <dbReference type="Proteomes" id="UP000034832"/>
    </source>
</evidence>
<reference evidence="3" key="1">
    <citation type="submission" date="2019-04" db="EMBL/GenBank/DDBJ databases">
        <title>Whole genome sequencing of cave bacteria.</title>
        <authorList>
            <person name="Gan H.M."/>
            <person name="Barton H."/>
            <person name="Savka M.A."/>
        </authorList>
    </citation>
    <scope>NUCLEOTIDE SEQUENCE [LARGE SCALE GENOMIC DNA]</scope>
    <source>
        <strain evidence="3">LC387</strain>
    </source>
</reference>
<evidence type="ECO:0000256" key="1">
    <source>
        <dbReference type="SAM" id="SignalP"/>
    </source>
</evidence>
<dbReference type="Pfam" id="PF01497">
    <property type="entry name" value="Peripla_BP_2"/>
    <property type="match status" value="1"/>
</dbReference>
<dbReference type="OrthoDB" id="1632039at2"/>
<dbReference type="InterPro" id="IPR050902">
    <property type="entry name" value="ABC_Transporter_SBP"/>
</dbReference>
<accession>A0A4U6BQ00</accession>
<feature type="signal peptide" evidence="1">
    <location>
        <begin position="1"/>
        <end position="20"/>
    </location>
</feature>
<dbReference type="PROSITE" id="PS50983">
    <property type="entry name" value="FE_B12_PBP"/>
    <property type="match status" value="1"/>
</dbReference>
<evidence type="ECO:0000259" key="2">
    <source>
        <dbReference type="PROSITE" id="PS50983"/>
    </source>
</evidence>
<dbReference type="Gene3D" id="3.40.50.1980">
    <property type="entry name" value="Nitrogenase molybdenum iron protein domain"/>
    <property type="match status" value="2"/>
</dbReference>
<evidence type="ECO:0000313" key="3">
    <source>
        <dbReference type="EMBL" id="TKT71575.1"/>
    </source>
</evidence>
<organism evidence="3 4">
    <name type="scientific">Afipia massiliensis</name>
    <dbReference type="NCBI Taxonomy" id="211460"/>
    <lineage>
        <taxon>Bacteria</taxon>
        <taxon>Pseudomonadati</taxon>
        <taxon>Pseudomonadota</taxon>
        <taxon>Alphaproteobacteria</taxon>
        <taxon>Hyphomicrobiales</taxon>
        <taxon>Nitrobacteraceae</taxon>
        <taxon>Afipia</taxon>
    </lineage>
</organism>
<dbReference type="PANTHER" id="PTHR30535">
    <property type="entry name" value="VITAMIN B12-BINDING PROTEIN"/>
    <property type="match status" value="1"/>
</dbReference>
<feature type="chain" id="PRO_5020276686" evidence="1">
    <location>
        <begin position="21"/>
        <end position="290"/>
    </location>
</feature>
<dbReference type="SUPFAM" id="SSF53807">
    <property type="entry name" value="Helical backbone' metal receptor"/>
    <property type="match status" value="1"/>
</dbReference>
<sequence length="290" mass="30625">MIKKTIFAAMLVSATFPAFCGTVSVARADGAPKRIVSFNLCADQLLLALADPAQIAGLSPYAVDPLLSVMTDKAASFPRLDWDAESVVNLAPDLVLGGPSHRPIHAMLSAMGIRVVDVELIRNLADARRQAIEVGKLVGHPERGEALARQLEQAEASLSAVALKPPLTALVIQREGYREGPASLASGMLSIAGLRPPDRASSGAGGFMSAEQGGFVSLEHLLTAGPDVLVLQDPPREARDQGALFITHPALLSRYGANRRIDLPERYTVCGGPPLLQGLDYLAKAITALK</sequence>
<dbReference type="STRING" id="211460.YH63_09760"/>